<feature type="chain" id="PRO_5019168861" evidence="1">
    <location>
        <begin position="33"/>
        <end position="108"/>
    </location>
</feature>
<reference evidence="3" key="1">
    <citation type="submission" date="2018-10" db="EMBL/GenBank/DDBJ databases">
        <authorList>
            <person name="Peiro R."/>
            <person name="Begona"/>
            <person name="Cbmso G."/>
            <person name="Lopez M."/>
            <person name="Gonzalez S."/>
            <person name="Sacristan E."/>
            <person name="Castillo E."/>
        </authorList>
    </citation>
    <scope>NUCLEOTIDE SEQUENCE [LARGE SCALE GENOMIC DNA]</scope>
</reference>
<evidence type="ECO:0000313" key="3">
    <source>
        <dbReference type="Proteomes" id="UP000289200"/>
    </source>
</evidence>
<accession>A0A447CWY1</accession>
<keyword evidence="3" id="KW-1185">Reference proteome</keyword>
<evidence type="ECO:0000256" key="1">
    <source>
        <dbReference type="SAM" id="SignalP"/>
    </source>
</evidence>
<dbReference type="Proteomes" id="UP000289200">
    <property type="component" value="Unassembled WGS sequence"/>
</dbReference>
<organism evidence="2 3">
    <name type="scientific">Rhodoplanes serenus</name>
    <dbReference type="NCBI Taxonomy" id="200615"/>
    <lineage>
        <taxon>Bacteria</taxon>
        <taxon>Pseudomonadati</taxon>
        <taxon>Pseudomonadota</taxon>
        <taxon>Alphaproteobacteria</taxon>
        <taxon>Hyphomicrobiales</taxon>
        <taxon>Nitrobacteraceae</taxon>
        <taxon>Rhodoplanes</taxon>
    </lineage>
</organism>
<comment type="caution">
    <text evidence="2">The sequence shown here is derived from an EMBL/GenBank/DDBJ whole genome shotgun (WGS) entry which is preliminary data.</text>
</comment>
<name>A0A447CWY1_9BRAD</name>
<sequence length="108" mass="11917">MTLSRTFLSRTSLSKIILITGALLATAGAAAAGPIDDRQVFQGQRIFQGVQSGQLTYGETAQLMKGQQQIQAMKLKARSDGFVDPWERAQINAAQNWQSLNIWVKKHN</sequence>
<dbReference type="EMBL" id="UWOC01000152">
    <property type="protein sequence ID" value="VCU09721.1"/>
    <property type="molecule type" value="Genomic_DNA"/>
</dbReference>
<evidence type="ECO:0000313" key="2">
    <source>
        <dbReference type="EMBL" id="VCU09721.1"/>
    </source>
</evidence>
<dbReference type="AlphaFoldDB" id="A0A447CWY1"/>
<dbReference type="RefSeq" id="WP_244601608.1">
    <property type="nucleotide sequence ID" value="NZ_UWOC01000152.1"/>
</dbReference>
<protein>
    <submittedName>
        <fullName evidence="2">Uncharacterized protein</fullName>
    </submittedName>
</protein>
<keyword evidence="1" id="KW-0732">Signal</keyword>
<gene>
    <name evidence="2" type="ORF">RHODGE_RHODGE_02890</name>
</gene>
<feature type="signal peptide" evidence="1">
    <location>
        <begin position="1"/>
        <end position="32"/>
    </location>
</feature>
<proteinExistence type="predicted"/>